<feature type="coiled-coil region" evidence="1">
    <location>
        <begin position="1011"/>
        <end position="1070"/>
    </location>
</feature>
<evidence type="ECO:0000313" key="3">
    <source>
        <dbReference type="EMBL" id="KAF2075320.1"/>
    </source>
</evidence>
<organism evidence="3 4">
    <name type="scientific">Polysphondylium violaceum</name>
    <dbReference type="NCBI Taxonomy" id="133409"/>
    <lineage>
        <taxon>Eukaryota</taxon>
        <taxon>Amoebozoa</taxon>
        <taxon>Evosea</taxon>
        <taxon>Eumycetozoa</taxon>
        <taxon>Dictyostelia</taxon>
        <taxon>Dictyosteliales</taxon>
        <taxon>Dictyosteliaceae</taxon>
        <taxon>Polysphondylium</taxon>
    </lineage>
</organism>
<gene>
    <name evidence="3" type="ORF">CYY_003397</name>
</gene>
<evidence type="ECO:0008006" key="5">
    <source>
        <dbReference type="Google" id="ProtNLM"/>
    </source>
</evidence>
<dbReference type="EMBL" id="AJWJ01000105">
    <property type="protein sequence ID" value="KAF2075320.1"/>
    <property type="molecule type" value="Genomic_DNA"/>
</dbReference>
<keyword evidence="4" id="KW-1185">Reference proteome</keyword>
<dbReference type="Gene3D" id="3.40.50.300">
    <property type="entry name" value="P-loop containing nucleotide triphosphate hydrolases"/>
    <property type="match status" value="1"/>
</dbReference>
<sequence length="1699" mass="191798">MINFDRDFTLYSHIVEKDHEEETSEKKLNNLTLSNYTNGSTTTSDPTKENEIRLKTQAKEINSRFIQTLSTTTNYVDHAFHSVSHAADFIKESTSFYKPTSFRKNTIMILGPSGAGKSTLLNYICGVPMVVKDDDQKTAIFPLDPSSSISIVGQGNGSTTFLPTLISPTSIPGYEDCTFVDCPGDFDSNGAIFEILNEISKYKIGNGTKKLKLVLLFPQSSFTSAGAYGGGIFFDTLKKVQILVNDVLDLIDNIYMVFTHARANANTPKQTEAALNNILNSPTNGLGEFKPILEKILATKRYGFLCRPSDDNMDGDEYDPPLFSSKQELLNGIAKVEFKDIEGSNRFKLTTSNDVYDLVDGYYSKGKHIIGAIEIVSCRIVNYFKSYFTQISNSKVSLDIHRKDMISYLNQIINISDTNISFYDFIIELISKLNQNSIFPKVSDNVYSFLECLEFYWKFSKRPQQVSLNESYKSIFGLSTTLTNIFSELESIKKPNFIISQDQKTLVVQGYDLELAQVYEKVKPEMTDVIVLALNQVKINCKYQKSSQNLSIYANTWVINEQVEINLSGKDGPNQDWGAHHSGKGLPGSPGGCGGHFYGVIGESATDLSNLKIISNGGRGGNGSNGHEGETDRSTIYLDFKNHNIELDENQYSGDRNQDKNLFVNFFRDFCLIDNHTVVPRFFKRFDFLYYFHKWFLSKNDINETTIHLNKKNIKSGNKGGVMDWVDSYSTLEIIKPGRPGKPGGRGGYGGRAGKINLFNLSSDKMEINVKFEANNGANGQNGSQGRTGMATSNKIDVLLACDQKLNRSDPQECRFEKRGEIVQHCFYRPESQPALNPNTENIKDPIECQDNYIASKQEFIQFVLSTNVSLKKIDILDNLFIKRVINTCPFPMSVTEIISRLISIEKCYSELHDPTLLLFYQQLKMDLTTLVSQHKSPLSGELISTIKYIYQLICTGVFRYRSYKDTCIVVNMKPFLHMILENIKTLETLRKTDVVNMYKKSYHDNIQTKIEEAMDFVDTVQQRIQECEQQLEIDTLALINESKEEIVDIKKQNEKLETQKSQIQKHMIARMALNGLKIATTIGCTVAFGPAGLQASGAINQGVGIVGDLAIPDDPQINPGVKPVQLINPTTSNKLLASIKSNTFNEKLSALEFDISLSKYHQDIKTNPTLIYTKPDNSNLSIDERIMALNEPDNIKHLDKNKLVLLKDLEIRQAKINGRDDSFVNQLKNKRDDMVKKISNFQEHHLEMAVVVANTAASMIQDGKATKSKIDQINATIDSNNNAMIQVAKNIYEMEQFLTNQIDDIKSFLGDQKYQESSRVGLFKTQFKSKEFLREIQSFVSSFPKSDRVSICTTVFLLGECMETLVALFDKVQVYKEQQDFSNFISDVINGKDDPLNHIYTHKESIKTVIELSHRNTLVDQYNRAKIGFEQWCFPFSSYYLEGAKFNEPNTSILDKTILSAELKIAVNNLLNILDTDLSTIITSCNASPDKNIMTAKFNTSSTSAGPFFVWPHQHYGQEAKNLLAGEEISLVADTSYAQHDIIKFTKIFLSIRAQDKEENNKLQSILKHFDVCMTHSGVSFYKFNDNIYKVDNSGSSGSLTLVHQMNDPESNNQAYSKLSNNTPLLSPYTTWKFKLAPTNQENEILFQDLEKFDRVNIYLNGKGTYFNDNISSKSEKDELSVQIQSNFSDNIFSIPKL</sequence>
<name>A0A8J4PXS9_9MYCE</name>
<evidence type="ECO:0000256" key="2">
    <source>
        <dbReference type="SAM" id="MobiDB-lite"/>
    </source>
</evidence>
<accession>A0A8J4PXS9</accession>
<protein>
    <recommendedName>
        <fullName evidence="5">G domain-containing protein</fullName>
    </recommendedName>
</protein>
<reference evidence="3" key="1">
    <citation type="submission" date="2020-01" db="EMBL/GenBank/DDBJ databases">
        <title>Development of genomics and gene disruption for Polysphondylium violaceum indicates a role for the polyketide synthase stlB in stalk morphogenesis.</title>
        <authorList>
            <person name="Narita B."/>
            <person name="Kawabe Y."/>
            <person name="Kin K."/>
            <person name="Saito T."/>
            <person name="Gibbs R."/>
            <person name="Kuspa A."/>
            <person name="Muzny D."/>
            <person name="Queller D."/>
            <person name="Richards S."/>
            <person name="Strassman J."/>
            <person name="Sucgang R."/>
            <person name="Worley K."/>
            <person name="Schaap P."/>
        </authorList>
    </citation>
    <scope>NUCLEOTIDE SEQUENCE</scope>
    <source>
        <strain evidence="3">QSvi11</strain>
    </source>
</reference>
<dbReference type="OrthoDB" id="2424457at2759"/>
<keyword evidence="1" id="KW-0175">Coiled coil</keyword>
<feature type="compositionally biased region" description="Polar residues" evidence="2">
    <location>
        <begin position="29"/>
        <end position="45"/>
    </location>
</feature>
<dbReference type="InterPro" id="IPR027417">
    <property type="entry name" value="P-loop_NTPase"/>
</dbReference>
<feature type="region of interest" description="Disordered" evidence="2">
    <location>
        <begin position="22"/>
        <end position="48"/>
    </location>
</feature>
<dbReference type="SUPFAM" id="SSF52540">
    <property type="entry name" value="P-loop containing nucleoside triphosphate hydrolases"/>
    <property type="match status" value="1"/>
</dbReference>
<comment type="caution">
    <text evidence="3">The sequence shown here is derived from an EMBL/GenBank/DDBJ whole genome shotgun (WGS) entry which is preliminary data.</text>
</comment>
<dbReference type="CDD" id="cd00882">
    <property type="entry name" value="Ras_like_GTPase"/>
    <property type="match status" value="1"/>
</dbReference>
<evidence type="ECO:0000256" key="1">
    <source>
        <dbReference type="SAM" id="Coils"/>
    </source>
</evidence>
<evidence type="ECO:0000313" key="4">
    <source>
        <dbReference type="Proteomes" id="UP000695562"/>
    </source>
</evidence>
<proteinExistence type="predicted"/>
<dbReference type="Proteomes" id="UP000695562">
    <property type="component" value="Unassembled WGS sequence"/>
</dbReference>